<dbReference type="InterPro" id="IPR029028">
    <property type="entry name" value="Alpha/beta_knot_MTases"/>
</dbReference>
<keyword evidence="1" id="KW-0489">Methyltransferase</keyword>
<feature type="domain" description="tRNA/rRNA methyltransferase SpoU type" evidence="3">
    <location>
        <begin position="626"/>
        <end position="767"/>
    </location>
</feature>
<keyword evidence="2" id="KW-0808">Transferase</keyword>
<keyword evidence="5" id="KW-1185">Reference proteome</keyword>
<reference evidence="4 5" key="1">
    <citation type="submission" date="2015-04" db="EMBL/GenBank/DDBJ databases">
        <authorList>
            <person name="Syromyatnikov M.Y."/>
            <person name="Popov V.N."/>
        </authorList>
    </citation>
    <scope>NUCLEOTIDE SEQUENCE [LARGE SCALE GENOMIC DNA]</scope>
</reference>
<protein>
    <submittedName>
        <fullName evidence="4">CLUMA_CG020374, isoform A</fullName>
    </submittedName>
</protein>
<dbReference type="OrthoDB" id="241340at2759"/>
<dbReference type="AlphaFoldDB" id="A0A1J1J8V6"/>
<sequence>MKILNLIEILENCGMEHLIDDKVVDTLNSIFNILNEYSNKNEIIEQIYWKVTKLILRMMENIKLEFTFNDSSGNHRNLLNKVQCQILVMQNQNDCKEIEDLLSNMENAFNNSCRDEETQEKIDIFKNVICNDMMWKSIVNSKNVIEIMKIISENLLQIILEGNRKNDFIVDYLRILCLSTKIQESEDWNNFLTLKMEATFDKLNASEKMKILIMFMDVLRELYNNQLSNWIKNMLISKLTDVLMVTKEQQIELSIERSVIKMESYLVEASETTLFDILRQRFKISKFLSEITDADEFSQIIESCMENFSKESKKKLRYFPNSFIHRMKLHCLQPIIFCKIISERTKEILLEELFHINNQPNINYLIEIILARHHSQITEILKGNINLDNLKSPAIKSLITIATMQLKFYYYFIQSTESFLHTIEEKLEVFYDFLLPFTMGQNYSVRTYAQTAILTIYDYFKSLSNLHDSNVMRRVEKTCTIINESVILRNYLKHLDILKQDFRFKLEFSQLFTVDTFYHHIPRITNMSEEIIVPDHYDENCELLRKINGMMFKTFDEKTNHKIIKVQDDLEISSANEESLQMTSINLQQKYVPFKYQIPGEKSLLSMPHKFINDNMQLCLKPRSELIVVASLIDKAPNLGGLARTCEVFGVENFVVHSLTIADNNEFKSLSKTAEKWIKMTEIKRWQVLDYILMMKKLGFAIIGAEQSGKSLPLTESQIPSKSLLLLGNEKEGIPANLLSLLDLTIEIPQMGVVRSLNVHVTGALIIWEYTKQHAL</sequence>
<proteinExistence type="predicted"/>
<dbReference type="EMBL" id="CVRI01000070">
    <property type="protein sequence ID" value="CRL07401.1"/>
    <property type="molecule type" value="Genomic_DNA"/>
</dbReference>
<evidence type="ECO:0000313" key="5">
    <source>
        <dbReference type="Proteomes" id="UP000183832"/>
    </source>
</evidence>
<name>A0A1J1J8V6_9DIPT</name>
<dbReference type="InterPro" id="IPR001537">
    <property type="entry name" value="SpoU_MeTrfase"/>
</dbReference>
<evidence type="ECO:0000259" key="3">
    <source>
        <dbReference type="Pfam" id="PF00588"/>
    </source>
</evidence>
<dbReference type="GO" id="GO:0003723">
    <property type="term" value="F:RNA binding"/>
    <property type="evidence" value="ECO:0007669"/>
    <property type="project" value="InterPro"/>
</dbReference>
<dbReference type="SUPFAM" id="SSF75217">
    <property type="entry name" value="alpha/beta knot"/>
    <property type="match status" value="1"/>
</dbReference>
<dbReference type="InterPro" id="IPR029026">
    <property type="entry name" value="tRNA_m1G_MTases_N"/>
</dbReference>
<dbReference type="InterPro" id="IPR045330">
    <property type="entry name" value="TRM3/TARBP1"/>
</dbReference>
<evidence type="ECO:0000313" key="4">
    <source>
        <dbReference type="EMBL" id="CRL07401.1"/>
    </source>
</evidence>
<dbReference type="PANTHER" id="PTHR12029:SF11">
    <property type="entry name" value="METHYLTRANSFERASE TARBP1-RELATED"/>
    <property type="match status" value="1"/>
</dbReference>
<dbReference type="Pfam" id="PF00588">
    <property type="entry name" value="SpoU_methylase"/>
    <property type="match status" value="1"/>
</dbReference>
<dbReference type="Proteomes" id="UP000183832">
    <property type="component" value="Unassembled WGS sequence"/>
</dbReference>
<dbReference type="InterPro" id="IPR044748">
    <property type="entry name" value="Trm3/TARBP1_C"/>
</dbReference>
<evidence type="ECO:0000256" key="2">
    <source>
        <dbReference type="ARBA" id="ARBA00022679"/>
    </source>
</evidence>
<gene>
    <name evidence="4" type="ORF">CLUMA_CG020374</name>
</gene>
<accession>A0A1J1J8V6</accession>
<organism evidence="4 5">
    <name type="scientific">Clunio marinus</name>
    <dbReference type="NCBI Taxonomy" id="568069"/>
    <lineage>
        <taxon>Eukaryota</taxon>
        <taxon>Metazoa</taxon>
        <taxon>Ecdysozoa</taxon>
        <taxon>Arthropoda</taxon>
        <taxon>Hexapoda</taxon>
        <taxon>Insecta</taxon>
        <taxon>Pterygota</taxon>
        <taxon>Neoptera</taxon>
        <taxon>Endopterygota</taxon>
        <taxon>Diptera</taxon>
        <taxon>Nematocera</taxon>
        <taxon>Chironomoidea</taxon>
        <taxon>Chironomidae</taxon>
        <taxon>Clunio</taxon>
    </lineage>
</organism>
<dbReference type="CDD" id="cd18091">
    <property type="entry name" value="SpoU-like_TRM3-like"/>
    <property type="match status" value="1"/>
</dbReference>
<dbReference type="STRING" id="568069.A0A1J1J8V6"/>
<dbReference type="PANTHER" id="PTHR12029">
    <property type="entry name" value="RNA METHYLTRANSFERASE"/>
    <property type="match status" value="1"/>
</dbReference>
<dbReference type="GO" id="GO:0016423">
    <property type="term" value="F:tRNA (guanine) methyltransferase activity"/>
    <property type="evidence" value="ECO:0007669"/>
    <property type="project" value="InterPro"/>
</dbReference>
<evidence type="ECO:0000256" key="1">
    <source>
        <dbReference type="ARBA" id="ARBA00022603"/>
    </source>
</evidence>
<dbReference type="GO" id="GO:0030488">
    <property type="term" value="P:tRNA methylation"/>
    <property type="evidence" value="ECO:0007669"/>
    <property type="project" value="InterPro"/>
</dbReference>
<dbReference type="Gene3D" id="3.40.1280.10">
    <property type="match status" value="1"/>
</dbReference>